<keyword evidence="2" id="KW-0812">Transmembrane</keyword>
<organism evidence="3 4">
    <name type="scientific">Acidothermus cellulolyticus (strain ATCC 43068 / DSM 8971 / 11B)</name>
    <dbReference type="NCBI Taxonomy" id="351607"/>
    <lineage>
        <taxon>Bacteria</taxon>
        <taxon>Bacillati</taxon>
        <taxon>Actinomycetota</taxon>
        <taxon>Actinomycetes</taxon>
        <taxon>Acidothermales</taxon>
        <taxon>Acidothermaceae</taxon>
        <taxon>Acidothermus</taxon>
    </lineage>
</organism>
<dbReference type="Pfam" id="PF04612">
    <property type="entry name" value="T2SSM"/>
    <property type="match status" value="1"/>
</dbReference>
<keyword evidence="4" id="KW-1185">Reference proteome</keyword>
<dbReference type="KEGG" id="ace:Acel_1311"/>
<feature type="compositionally biased region" description="Pro residues" evidence="1">
    <location>
        <begin position="109"/>
        <end position="119"/>
    </location>
</feature>
<dbReference type="STRING" id="351607.Acel_1311"/>
<dbReference type="InterPro" id="IPR014717">
    <property type="entry name" value="Transl_elong_EF1B/ribsomal_bS6"/>
</dbReference>
<reference evidence="3 4" key="1">
    <citation type="journal article" date="2009" name="Genome Res.">
        <title>Complete genome of the cellulolytic thermophile Acidothermus cellulolyticus 11B provides insights into its ecophysiological and evolutionary adaptations.</title>
        <authorList>
            <person name="Barabote R.D."/>
            <person name="Xie G."/>
            <person name="Leu D.H."/>
            <person name="Normand P."/>
            <person name="Necsulea A."/>
            <person name="Daubin V."/>
            <person name="Medigue C."/>
            <person name="Adney W.S."/>
            <person name="Xu X.C."/>
            <person name="Lapidus A."/>
            <person name="Parales R.E."/>
            <person name="Detter C."/>
            <person name="Pujic P."/>
            <person name="Bruce D."/>
            <person name="Lavire C."/>
            <person name="Challacombe J.F."/>
            <person name="Brettin T.S."/>
            <person name="Berry A.M."/>
        </authorList>
    </citation>
    <scope>NUCLEOTIDE SEQUENCE [LARGE SCALE GENOMIC DNA]</scope>
    <source>
        <strain evidence="4">ATCC 43068 / DSM 8971 / 11B</strain>
    </source>
</reference>
<dbReference type="GO" id="GO:0015627">
    <property type="term" value="C:type II protein secretion system complex"/>
    <property type="evidence" value="ECO:0007669"/>
    <property type="project" value="InterPro"/>
</dbReference>
<dbReference type="InterPro" id="IPR007690">
    <property type="entry name" value="T2SS_GspM"/>
</dbReference>
<name>A0LUH3_ACIC1</name>
<evidence type="ECO:0000256" key="2">
    <source>
        <dbReference type="SAM" id="Phobius"/>
    </source>
</evidence>
<gene>
    <name evidence="3" type="ordered locus">Acel_1311</name>
</gene>
<feature type="region of interest" description="Disordered" evidence="1">
    <location>
        <begin position="109"/>
        <end position="160"/>
    </location>
</feature>
<dbReference type="Proteomes" id="UP000008221">
    <property type="component" value="Chromosome"/>
</dbReference>
<sequence length="264" mass="26681">MAKVRPWIAAAVIGVLAVVLGGWLLFIKPQQKHAADLRAQVQQQVQSNSALQSQVRTLRAQRTALPSEQARIAAIQRKLPSDPGLPAYVRFLANAAAATHVELVSVAPSPPQTVAPPTPGAGAVPNAAPTPSPTSTPTSAPGNQSVSNSGSGGANAGSSGVSTAQLQTISVKITVVGDYFAIQQFLVKIEHADRATLVTGIALNPGTLPTPGGMGVSVPNGGVGSGSWQTLQGDISAVIFMSSTPAPSTSVSTVAPSPVATPTR</sequence>
<dbReference type="InParanoid" id="A0LUH3"/>
<evidence type="ECO:0000256" key="1">
    <source>
        <dbReference type="SAM" id="MobiDB-lite"/>
    </source>
</evidence>
<feature type="region of interest" description="Disordered" evidence="1">
    <location>
        <begin position="245"/>
        <end position="264"/>
    </location>
</feature>
<keyword evidence="2" id="KW-0472">Membrane</keyword>
<evidence type="ECO:0000313" key="4">
    <source>
        <dbReference type="Proteomes" id="UP000008221"/>
    </source>
</evidence>
<dbReference type="RefSeq" id="WP_011720146.1">
    <property type="nucleotide sequence ID" value="NC_008578.1"/>
</dbReference>
<dbReference type="HOGENOM" id="CLU_1052210_0_0_11"/>
<dbReference type="AlphaFoldDB" id="A0LUH3"/>
<proteinExistence type="predicted"/>
<protein>
    <submittedName>
        <fullName evidence="3">Uncharacterized protein</fullName>
    </submittedName>
</protein>
<dbReference type="Gene3D" id="3.30.70.60">
    <property type="match status" value="1"/>
</dbReference>
<feature type="compositionally biased region" description="Low complexity" evidence="1">
    <location>
        <begin position="135"/>
        <end position="149"/>
    </location>
</feature>
<keyword evidence="2" id="KW-1133">Transmembrane helix</keyword>
<dbReference type="EMBL" id="CP000481">
    <property type="protein sequence ID" value="ABK53083.1"/>
    <property type="molecule type" value="Genomic_DNA"/>
</dbReference>
<dbReference type="eggNOG" id="COG3167">
    <property type="taxonomic scope" value="Bacteria"/>
</dbReference>
<evidence type="ECO:0000313" key="3">
    <source>
        <dbReference type="EMBL" id="ABK53083.1"/>
    </source>
</evidence>
<dbReference type="GO" id="GO:0015628">
    <property type="term" value="P:protein secretion by the type II secretion system"/>
    <property type="evidence" value="ECO:0007669"/>
    <property type="project" value="InterPro"/>
</dbReference>
<accession>A0LUH3</accession>
<feature type="transmembrane region" description="Helical" evidence="2">
    <location>
        <begin position="6"/>
        <end position="27"/>
    </location>
</feature>